<keyword evidence="5 6" id="KW-0472">Membrane</keyword>
<feature type="transmembrane region" description="Helical" evidence="6">
    <location>
        <begin position="58"/>
        <end position="80"/>
    </location>
</feature>
<comment type="subcellular location">
    <subcellularLocation>
        <location evidence="1">Membrane</location>
        <topology evidence="1">Multi-pass membrane protein</topology>
    </subcellularLocation>
</comment>
<feature type="transmembrane region" description="Helical" evidence="6">
    <location>
        <begin position="140"/>
        <end position="159"/>
    </location>
</feature>
<feature type="transmembrane region" description="Helical" evidence="6">
    <location>
        <begin position="263"/>
        <end position="281"/>
    </location>
</feature>
<dbReference type="Gene3D" id="1.10.3730.20">
    <property type="match status" value="1"/>
</dbReference>
<feature type="transmembrane region" description="Helical" evidence="6">
    <location>
        <begin position="171"/>
        <end position="190"/>
    </location>
</feature>
<dbReference type="PANTHER" id="PTHR32322:SF9">
    <property type="entry name" value="AMINO-ACID METABOLITE EFFLUX PUMP-RELATED"/>
    <property type="match status" value="1"/>
</dbReference>
<feature type="transmembrane region" description="Helical" evidence="6">
    <location>
        <begin position="238"/>
        <end position="257"/>
    </location>
</feature>
<feature type="transmembrane region" description="Helical" evidence="6">
    <location>
        <begin position="117"/>
        <end position="134"/>
    </location>
</feature>
<dbReference type="KEGG" id="rfs:C1I64_19355"/>
<dbReference type="PANTHER" id="PTHR32322">
    <property type="entry name" value="INNER MEMBRANE TRANSPORTER"/>
    <property type="match status" value="1"/>
</dbReference>
<dbReference type="SUPFAM" id="SSF103481">
    <property type="entry name" value="Multidrug resistance efflux transporter EmrE"/>
    <property type="match status" value="2"/>
</dbReference>
<dbReference type="EMBL" id="CP028137">
    <property type="protein sequence ID" value="AZZ53977.1"/>
    <property type="molecule type" value="Genomic_DNA"/>
</dbReference>
<keyword evidence="4 6" id="KW-1133">Transmembrane helix</keyword>
<dbReference type="InterPro" id="IPR037185">
    <property type="entry name" value="EmrE-like"/>
</dbReference>
<dbReference type="InterPro" id="IPR050638">
    <property type="entry name" value="AA-Vitamin_Transporters"/>
</dbReference>
<feature type="transmembrane region" description="Helical" evidence="6">
    <location>
        <begin position="33"/>
        <end position="51"/>
    </location>
</feature>
<protein>
    <submittedName>
        <fullName evidence="8">EamA family transporter</fullName>
    </submittedName>
</protein>
<dbReference type="GO" id="GO:0016020">
    <property type="term" value="C:membrane"/>
    <property type="evidence" value="ECO:0007669"/>
    <property type="project" value="UniProtKB-SubCell"/>
</dbReference>
<dbReference type="Pfam" id="PF00892">
    <property type="entry name" value="EamA"/>
    <property type="match status" value="2"/>
</dbReference>
<proteinExistence type="inferred from homology"/>
<gene>
    <name evidence="8" type="ORF">C1I64_19355</name>
</gene>
<evidence type="ECO:0000256" key="1">
    <source>
        <dbReference type="ARBA" id="ARBA00004141"/>
    </source>
</evidence>
<comment type="similarity">
    <text evidence="2">Belongs to the EamA transporter family.</text>
</comment>
<evidence type="ECO:0000259" key="7">
    <source>
        <dbReference type="Pfam" id="PF00892"/>
    </source>
</evidence>
<evidence type="ECO:0000256" key="2">
    <source>
        <dbReference type="ARBA" id="ARBA00007362"/>
    </source>
</evidence>
<evidence type="ECO:0000256" key="6">
    <source>
        <dbReference type="SAM" id="Phobius"/>
    </source>
</evidence>
<name>A0A3Q9V176_9MICO</name>
<evidence type="ECO:0000313" key="9">
    <source>
        <dbReference type="Proteomes" id="UP000285317"/>
    </source>
</evidence>
<feature type="transmembrane region" description="Helical" evidence="6">
    <location>
        <begin position="86"/>
        <end position="108"/>
    </location>
</feature>
<evidence type="ECO:0000256" key="5">
    <source>
        <dbReference type="ARBA" id="ARBA00023136"/>
    </source>
</evidence>
<dbReference type="Proteomes" id="UP000285317">
    <property type="component" value="Chromosome"/>
</dbReference>
<sequence length="297" mass="30516">MTRRYSLLALLVVLLWGLNFVVIDVGLADVPPLLFLAMRFTVVAVPAVFLVPRPQAPLRTVATIGAFMSLGQFALLYLALALGMPAGLASLVVQAQIVLTVLIAAVLLKERPTRRQSIGLVVGVAGLVIVALSHGAVAPWLPFVVCLGGALSWAIGNVLTRRAKGASGLSLVVWSALVVPIPALLLSLLVDGGPAIAEAIQGLSLAAVLSTLYTAVFASLIGYGIWNSLLARYPAASVVPFTLLVPVVGVLSAWVLLGEVPSVGVLIGGAVMVAGLAVATIRRGRRDPVLAAVGGPA</sequence>
<evidence type="ECO:0000256" key="4">
    <source>
        <dbReference type="ARBA" id="ARBA00022989"/>
    </source>
</evidence>
<reference evidence="8 9" key="1">
    <citation type="submission" date="2018-03" db="EMBL/GenBank/DDBJ databases">
        <title>Bacteriophage NCPPB3778 and a type I-E CRISPR drive the evolution of the US Biological Select Agent, Rathayibacter toxicus.</title>
        <authorList>
            <person name="Davis E.W.II."/>
            <person name="Tabima J.F."/>
            <person name="Weisberg A.J."/>
            <person name="Dantas Lopes L."/>
            <person name="Wiseman M.S."/>
            <person name="Wiseman M.S."/>
            <person name="Pupko T."/>
            <person name="Belcher M.S."/>
            <person name="Sechler A.J."/>
            <person name="Tancos M.A."/>
            <person name="Schroeder B.K."/>
            <person name="Murray T.D."/>
            <person name="Luster D.G."/>
            <person name="Schneider W.L."/>
            <person name="Rogers E."/>
            <person name="Andreote F.D."/>
            <person name="Grunwald N.J."/>
            <person name="Putnam M.L."/>
            <person name="Chang J.H."/>
        </authorList>
    </citation>
    <scope>NUCLEOTIDE SEQUENCE [LARGE SCALE GENOMIC DNA]</scope>
    <source>
        <strain evidence="8 9">DSM 15932</strain>
    </source>
</reference>
<dbReference type="RefSeq" id="WP_127888339.1">
    <property type="nucleotide sequence ID" value="NZ_CP028137.1"/>
</dbReference>
<dbReference type="InterPro" id="IPR000620">
    <property type="entry name" value="EamA_dom"/>
</dbReference>
<feature type="domain" description="EamA" evidence="7">
    <location>
        <begin position="144"/>
        <end position="279"/>
    </location>
</feature>
<evidence type="ECO:0000256" key="3">
    <source>
        <dbReference type="ARBA" id="ARBA00022692"/>
    </source>
</evidence>
<feature type="domain" description="EamA" evidence="7">
    <location>
        <begin position="6"/>
        <end position="131"/>
    </location>
</feature>
<accession>A0A3Q9V176</accession>
<feature type="transmembrane region" description="Helical" evidence="6">
    <location>
        <begin position="202"/>
        <end position="226"/>
    </location>
</feature>
<keyword evidence="3 6" id="KW-0812">Transmembrane</keyword>
<dbReference type="AlphaFoldDB" id="A0A3Q9V176"/>
<organism evidence="8 9">
    <name type="scientific">Rathayibacter festucae DSM 15932</name>
    <dbReference type="NCBI Taxonomy" id="1328866"/>
    <lineage>
        <taxon>Bacteria</taxon>
        <taxon>Bacillati</taxon>
        <taxon>Actinomycetota</taxon>
        <taxon>Actinomycetes</taxon>
        <taxon>Micrococcales</taxon>
        <taxon>Microbacteriaceae</taxon>
        <taxon>Rathayibacter</taxon>
    </lineage>
</organism>
<evidence type="ECO:0000313" key="8">
    <source>
        <dbReference type="EMBL" id="AZZ53977.1"/>
    </source>
</evidence>